<dbReference type="RefSeq" id="WP_183389233.1">
    <property type="nucleotide sequence ID" value="NZ_JACHXM010000028.1"/>
</dbReference>
<name>A0A7W5C190_9GAMM</name>
<sequence length="124" mass="14018">MKSLYFHDYARFGISKMPKKGCRLNTPLTGKSLLTKKEIDTLCRNGDPFPSDRLWRKKYPLIETLPMEALEHALYVLDDAPRLTPPAFCASLRCVLRYISRQSESTPSQGSALPGKERDGENAT</sequence>
<dbReference type="AlphaFoldDB" id="A0A7W5C190"/>
<proteinExistence type="predicted"/>
<gene>
    <name evidence="2" type="ORF">FHR96_003780</name>
</gene>
<evidence type="ECO:0000313" key="3">
    <source>
        <dbReference type="Proteomes" id="UP000525987"/>
    </source>
</evidence>
<protein>
    <submittedName>
        <fullName evidence="2">Uncharacterized protein</fullName>
    </submittedName>
</protein>
<dbReference type="EMBL" id="JACHXM010000028">
    <property type="protein sequence ID" value="MBB3142875.1"/>
    <property type="molecule type" value="Genomic_DNA"/>
</dbReference>
<feature type="region of interest" description="Disordered" evidence="1">
    <location>
        <begin position="102"/>
        <end position="124"/>
    </location>
</feature>
<feature type="compositionally biased region" description="Basic and acidic residues" evidence="1">
    <location>
        <begin position="115"/>
        <end position="124"/>
    </location>
</feature>
<accession>A0A7W5C190</accession>
<reference evidence="2 3" key="1">
    <citation type="submission" date="2020-08" db="EMBL/GenBank/DDBJ databases">
        <title>Genomic Encyclopedia of Type Strains, Phase III (KMG-III): the genomes of soil and plant-associated and newly described type strains.</title>
        <authorList>
            <person name="Whitman W."/>
        </authorList>
    </citation>
    <scope>NUCLEOTIDE SEQUENCE [LARGE SCALE GENOMIC DNA]</scope>
    <source>
        <strain evidence="2 3">CECT 5995</strain>
    </source>
</reference>
<keyword evidence="3" id="KW-1185">Reference proteome</keyword>
<dbReference type="Proteomes" id="UP000525987">
    <property type="component" value="Unassembled WGS sequence"/>
</dbReference>
<comment type="caution">
    <text evidence="2">The sequence shown here is derived from an EMBL/GenBank/DDBJ whole genome shotgun (WGS) entry which is preliminary data.</text>
</comment>
<feature type="compositionally biased region" description="Polar residues" evidence="1">
    <location>
        <begin position="102"/>
        <end position="111"/>
    </location>
</feature>
<evidence type="ECO:0000256" key="1">
    <source>
        <dbReference type="SAM" id="MobiDB-lite"/>
    </source>
</evidence>
<evidence type="ECO:0000313" key="2">
    <source>
        <dbReference type="EMBL" id="MBB3142875.1"/>
    </source>
</evidence>
<organism evidence="2 3">
    <name type="scientific">Halomonas organivorans</name>
    <dbReference type="NCBI Taxonomy" id="257772"/>
    <lineage>
        <taxon>Bacteria</taxon>
        <taxon>Pseudomonadati</taxon>
        <taxon>Pseudomonadota</taxon>
        <taxon>Gammaproteobacteria</taxon>
        <taxon>Oceanospirillales</taxon>
        <taxon>Halomonadaceae</taxon>
        <taxon>Halomonas</taxon>
    </lineage>
</organism>